<dbReference type="Pfam" id="PF13174">
    <property type="entry name" value="TPR_6"/>
    <property type="match status" value="1"/>
</dbReference>
<dbReference type="AlphaFoldDB" id="A0A6U1B8K7"/>
<dbReference type="Pfam" id="PF00515">
    <property type="entry name" value="TPR_1"/>
    <property type="match status" value="1"/>
</dbReference>
<dbReference type="EMBL" id="HBHJ01023352">
    <property type="protein sequence ID" value="CAD9701496.1"/>
    <property type="molecule type" value="Transcribed_RNA"/>
</dbReference>
<dbReference type="EMBL" id="HBHJ01023353">
    <property type="protein sequence ID" value="CAD9701497.1"/>
    <property type="molecule type" value="Transcribed_RNA"/>
</dbReference>
<evidence type="ECO:0000313" key="4">
    <source>
        <dbReference type="EMBL" id="CAD9701497.1"/>
    </source>
</evidence>
<dbReference type="Gene3D" id="1.25.40.10">
    <property type="entry name" value="Tetratricopeptide repeat domain"/>
    <property type="match status" value="2"/>
</dbReference>
<organism evidence="3">
    <name type="scientific">Rhizochromulina marina</name>
    <dbReference type="NCBI Taxonomy" id="1034831"/>
    <lineage>
        <taxon>Eukaryota</taxon>
        <taxon>Sar</taxon>
        <taxon>Stramenopiles</taxon>
        <taxon>Ochrophyta</taxon>
        <taxon>Dictyochophyceae</taxon>
        <taxon>Rhizochromulinales</taxon>
        <taxon>Rhizochromulina</taxon>
    </lineage>
</organism>
<protein>
    <submittedName>
        <fullName evidence="3">Uncharacterized protein</fullName>
    </submittedName>
</protein>
<dbReference type="PANTHER" id="PTHR44366">
    <property type="entry name" value="UDP-N-ACETYLGLUCOSAMINE--PEPTIDE N-ACETYLGLUCOSAMINYLTRANSFERASE 110 KDA SUBUNIT"/>
    <property type="match status" value="1"/>
</dbReference>
<feature type="repeat" description="TPR" evidence="1">
    <location>
        <begin position="197"/>
        <end position="230"/>
    </location>
</feature>
<evidence type="ECO:0000256" key="2">
    <source>
        <dbReference type="SAM" id="MobiDB-lite"/>
    </source>
</evidence>
<dbReference type="SMART" id="SM00028">
    <property type="entry name" value="TPR"/>
    <property type="match status" value="5"/>
</dbReference>
<accession>A0A6U1B8K7</accession>
<reference evidence="3" key="1">
    <citation type="submission" date="2021-01" db="EMBL/GenBank/DDBJ databases">
        <authorList>
            <person name="Corre E."/>
            <person name="Pelletier E."/>
            <person name="Niang G."/>
            <person name="Scheremetjew M."/>
            <person name="Finn R."/>
            <person name="Kale V."/>
            <person name="Holt S."/>
            <person name="Cochrane G."/>
            <person name="Meng A."/>
            <person name="Brown T."/>
            <person name="Cohen L."/>
        </authorList>
    </citation>
    <scope>NUCLEOTIDE SEQUENCE</scope>
    <source>
        <strain evidence="3">CCMP1243</strain>
    </source>
</reference>
<dbReference type="SUPFAM" id="SSF48452">
    <property type="entry name" value="TPR-like"/>
    <property type="match status" value="1"/>
</dbReference>
<gene>
    <name evidence="3" type="ORF">RMAR1173_LOCUS15369</name>
    <name evidence="4" type="ORF">RMAR1173_LOCUS15370</name>
</gene>
<feature type="compositionally biased region" description="Polar residues" evidence="2">
    <location>
        <begin position="41"/>
        <end position="50"/>
    </location>
</feature>
<dbReference type="InterPro" id="IPR011990">
    <property type="entry name" value="TPR-like_helical_dom_sf"/>
</dbReference>
<evidence type="ECO:0000313" key="3">
    <source>
        <dbReference type="EMBL" id="CAD9701496.1"/>
    </source>
</evidence>
<dbReference type="GO" id="GO:0097363">
    <property type="term" value="F:protein O-acetylglucosaminyltransferase activity"/>
    <property type="evidence" value="ECO:0007669"/>
    <property type="project" value="TreeGrafter"/>
</dbReference>
<dbReference type="Pfam" id="PF13431">
    <property type="entry name" value="TPR_17"/>
    <property type="match status" value="1"/>
</dbReference>
<dbReference type="GO" id="GO:0006493">
    <property type="term" value="P:protein O-linked glycosylation"/>
    <property type="evidence" value="ECO:0007669"/>
    <property type="project" value="InterPro"/>
</dbReference>
<dbReference type="PROSITE" id="PS50293">
    <property type="entry name" value="TPR_REGION"/>
    <property type="match status" value="1"/>
</dbReference>
<feature type="compositionally biased region" description="Basic and acidic residues" evidence="2">
    <location>
        <begin position="11"/>
        <end position="21"/>
    </location>
</feature>
<feature type="repeat" description="TPR" evidence="1">
    <location>
        <begin position="95"/>
        <end position="128"/>
    </location>
</feature>
<keyword evidence="1" id="KW-0802">TPR repeat</keyword>
<dbReference type="InterPro" id="IPR037919">
    <property type="entry name" value="OGT"/>
</dbReference>
<dbReference type="InterPro" id="IPR019734">
    <property type="entry name" value="TPR_rpt"/>
</dbReference>
<dbReference type="Pfam" id="PF13414">
    <property type="entry name" value="TPR_11"/>
    <property type="match status" value="1"/>
</dbReference>
<feature type="region of interest" description="Disordered" evidence="2">
    <location>
        <begin position="1"/>
        <end position="54"/>
    </location>
</feature>
<feature type="repeat" description="TPR" evidence="1">
    <location>
        <begin position="163"/>
        <end position="196"/>
    </location>
</feature>
<dbReference type="PROSITE" id="PS50005">
    <property type="entry name" value="TPR"/>
    <property type="match status" value="3"/>
</dbReference>
<sequence length="254" mass="28169">MNGPGARSGGRRGDRRDKDQDSGFCFDLSCLPNRKEDIPPKNSNQLSPSSEPVEDIEKASVNAIFRMALAIQAEGKLDEACKLYEQIVVLDRDHLDSWYNLGHIREEQQNSKEAVRCLKEALRINPDDKESHLLMAYAMESLEDIQGAVTHYKEATRIDPTCTNAHYNLANAYHDMNMLDESASEYRKVLEIEPENVDCYFNLGVVLQDAGQLGEALASYEAASRLNPALEDATTAANGIKAFMAESASEPSVP</sequence>
<evidence type="ECO:0000256" key="1">
    <source>
        <dbReference type="PROSITE-ProRule" id="PRU00339"/>
    </source>
</evidence>
<dbReference type="PANTHER" id="PTHR44366:SF1">
    <property type="entry name" value="UDP-N-ACETYLGLUCOSAMINE--PEPTIDE N-ACETYLGLUCOSAMINYLTRANSFERASE 110 KDA SUBUNIT"/>
    <property type="match status" value="1"/>
</dbReference>
<proteinExistence type="predicted"/>
<name>A0A6U1B8K7_9STRA</name>